<evidence type="ECO:0000313" key="2">
    <source>
        <dbReference type="EMBL" id="SVA76775.1"/>
    </source>
</evidence>
<protein>
    <submittedName>
        <fullName evidence="2">Uncharacterized protein</fullName>
    </submittedName>
</protein>
<reference evidence="2" key="1">
    <citation type="submission" date="2018-05" db="EMBL/GenBank/DDBJ databases">
        <authorList>
            <person name="Lanie J.A."/>
            <person name="Ng W.-L."/>
            <person name="Kazmierczak K.M."/>
            <person name="Andrzejewski T.M."/>
            <person name="Davidsen T.M."/>
            <person name="Wayne K.J."/>
            <person name="Tettelin H."/>
            <person name="Glass J.I."/>
            <person name="Rusch D."/>
            <person name="Podicherti R."/>
            <person name="Tsui H.-C.T."/>
            <person name="Winkler M.E."/>
        </authorList>
    </citation>
    <scope>NUCLEOTIDE SEQUENCE</scope>
</reference>
<gene>
    <name evidence="2" type="ORF">METZ01_LOCUS129629</name>
</gene>
<sequence length="224" mass="26157">MEFNDLNNNNDPKIDKDGCLHIKLNPDDSALLVHTDGSVEIISRDMMNNETGYLGDIEDLNKTFSLVLALAASLENEQLYNMIFDNLNHVLMRQWDSLDDDKKSIIEQIRKENDAKLTDEQRKEKDKKVDGFRQRMSKSERQFLDNEKRRIMEDMKAEMDFMKEQAGEPPFPDPSMHPQGMRMRPKRKMNPLAALRNVNWNPNDKSLTAHFKDYRADAPPDEED</sequence>
<organism evidence="2">
    <name type="scientific">marine metagenome</name>
    <dbReference type="NCBI Taxonomy" id="408172"/>
    <lineage>
        <taxon>unclassified sequences</taxon>
        <taxon>metagenomes</taxon>
        <taxon>ecological metagenomes</taxon>
    </lineage>
</organism>
<dbReference type="AlphaFoldDB" id="A0A381YIG9"/>
<feature type="region of interest" description="Disordered" evidence="1">
    <location>
        <begin position="165"/>
        <end position="224"/>
    </location>
</feature>
<proteinExistence type="predicted"/>
<dbReference type="EMBL" id="UINC01018305">
    <property type="protein sequence ID" value="SVA76775.1"/>
    <property type="molecule type" value="Genomic_DNA"/>
</dbReference>
<name>A0A381YIG9_9ZZZZ</name>
<accession>A0A381YIG9</accession>
<evidence type="ECO:0000256" key="1">
    <source>
        <dbReference type="SAM" id="MobiDB-lite"/>
    </source>
</evidence>